<evidence type="ECO:0008006" key="4">
    <source>
        <dbReference type="Google" id="ProtNLM"/>
    </source>
</evidence>
<feature type="signal peptide" evidence="1">
    <location>
        <begin position="1"/>
        <end position="27"/>
    </location>
</feature>
<keyword evidence="1" id="KW-0732">Signal</keyword>
<dbReference type="AlphaFoldDB" id="A0A0H5D5X9"/>
<evidence type="ECO:0000313" key="3">
    <source>
        <dbReference type="Proteomes" id="UP000043764"/>
    </source>
</evidence>
<gene>
    <name evidence="2" type="ORF">NIT7321_03389</name>
</gene>
<dbReference type="Proteomes" id="UP000043764">
    <property type="component" value="Unassembled WGS sequence"/>
</dbReference>
<dbReference type="EMBL" id="CVRL01000041">
    <property type="protein sequence ID" value="CRL12511.1"/>
    <property type="molecule type" value="Genomic_DNA"/>
</dbReference>
<organism evidence="2 3">
    <name type="scientific">Phaeobacter italicus</name>
    <dbReference type="NCBI Taxonomy" id="481446"/>
    <lineage>
        <taxon>Bacteria</taxon>
        <taxon>Pseudomonadati</taxon>
        <taxon>Pseudomonadota</taxon>
        <taxon>Alphaproteobacteria</taxon>
        <taxon>Rhodobacterales</taxon>
        <taxon>Roseobacteraceae</taxon>
        <taxon>Phaeobacter</taxon>
    </lineage>
</organism>
<name>A0A0H5D5X9_9RHOB</name>
<sequence>MKQMLLPCALIATLVGGLIADARPASAAECYADYKAKQDSPLRLHYGVAQIGGACSKPAAKAEIASRLSAEGWTLLNVMSVFGPEGLAQRKADAGPYYLRF</sequence>
<feature type="chain" id="PRO_5005217323" description="DUF4177 domain-containing protein" evidence="1">
    <location>
        <begin position="28"/>
        <end position="101"/>
    </location>
</feature>
<reference evidence="3" key="1">
    <citation type="submission" date="2015-05" db="EMBL/GenBank/DDBJ databases">
        <authorList>
            <person name="Rodrigo-Torres Lidia"/>
            <person name="Arahal R.David."/>
        </authorList>
    </citation>
    <scope>NUCLEOTIDE SEQUENCE [LARGE SCALE GENOMIC DNA]</scope>
    <source>
        <strain evidence="3">CECT 7321</strain>
    </source>
</reference>
<dbReference type="RefSeq" id="WP_050674240.1">
    <property type="nucleotide sequence ID" value="NZ_CVRL01000041.1"/>
</dbReference>
<evidence type="ECO:0000256" key="1">
    <source>
        <dbReference type="SAM" id="SignalP"/>
    </source>
</evidence>
<accession>A0A0H5D5X9</accession>
<dbReference type="STRING" id="481446.NIT7645_03319"/>
<proteinExistence type="predicted"/>
<protein>
    <recommendedName>
        <fullName evidence="4">DUF4177 domain-containing protein</fullName>
    </recommendedName>
</protein>
<evidence type="ECO:0000313" key="2">
    <source>
        <dbReference type="EMBL" id="CRL12511.1"/>
    </source>
</evidence>
<keyword evidence="3" id="KW-1185">Reference proteome</keyword>